<dbReference type="GO" id="GO:0004497">
    <property type="term" value="F:monooxygenase activity"/>
    <property type="evidence" value="ECO:0007669"/>
    <property type="project" value="UniProtKB-KW"/>
</dbReference>
<dbReference type="Proteomes" id="UP000223968">
    <property type="component" value="Unassembled WGS sequence"/>
</dbReference>
<feature type="binding site" description="axial binding residue" evidence="7">
    <location>
        <position position="484"/>
    </location>
    <ligand>
        <name>heme</name>
        <dbReference type="ChEBI" id="CHEBI:30413"/>
    </ligand>
    <ligandPart>
        <name>Fe</name>
        <dbReference type="ChEBI" id="CHEBI:18248"/>
    </ligandPart>
</feature>
<evidence type="ECO:0000256" key="4">
    <source>
        <dbReference type="ARBA" id="ARBA00023002"/>
    </source>
</evidence>
<evidence type="ECO:0000256" key="1">
    <source>
        <dbReference type="ARBA" id="ARBA00001971"/>
    </source>
</evidence>
<dbReference type="PANTHER" id="PTHR24305">
    <property type="entry name" value="CYTOCHROME P450"/>
    <property type="match status" value="1"/>
</dbReference>
<comment type="cofactor">
    <cofactor evidence="1 7">
        <name>heme</name>
        <dbReference type="ChEBI" id="CHEBI:30413"/>
    </cofactor>
</comment>
<dbReference type="Gene3D" id="1.10.630.10">
    <property type="entry name" value="Cytochrome P450"/>
    <property type="match status" value="1"/>
</dbReference>
<keyword evidence="7" id="KW-0349">Heme</keyword>
<evidence type="ECO:0000256" key="7">
    <source>
        <dbReference type="PIRSR" id="PIRSR602401-1"/>
    </source>
</evidence>
<dbReference type="CDD" id="cd11061">
    <property type="entry name" value="CYP67-like"/>
    <property type="match status" value="1"/>
</dbReference>
<dbReference type="GO" id="GO:0020037">
    <property type="term" value="F:heme binding"/>
    <property type="evidence" value="ECO:0007669"/>
    <property type="project" value="InterPro"/>
</dbReference>
<gene>
    <name evidence="8" type="ORF">AJ79_07773</name>
</gene>
<sequence>MPPPAILSGIILHVGLYRVGEWDLSAPKIFTTYSILTLCAALYYKSHSMMQENGELLAMLSSFIPAGYPLRFIAAHIATVYASMLLYRAFFHRLRHFPGPFMARLSNIYFTFLSAKDMHRYDELDKLHKKHGDYVRVGPTVLSILDPEAVQAFHGSHSKVSKGQWHTVLMPRVSLQVERNKREHARRRKIWDMGFSSKALRSYEPRIRYYTEQLVSKIERTLDKPIDMAQWFNYYSFDVMGTMGFNMDSNMVKEGTETYFLKTLHADMKNIGIFGHLPWLLPFVKATPGLNKEYLNFWKWLDVRVNERIASKPDSPDIFQWLLEDYEKRPKTRQDELNLHGDAYLTVVAGSDTTAATLTNLFFHLACEKRYLKQLQAELDQLSDLSSENIQSIKFLDALIHETLRLHPAVPSGMQRVTPPEGLQIGKTYIPGDIMVQIPLHSLFRDERNFVHPNDFVPERWLSQPELVKNAGAFIPFSIGSYSCVGKQFALSEMRMAAAEILYRFDVELAPGQTQKAFLDGAQDAFTLVTAPLNLVFRKRKF</sequence>
<dbReference type="GO" id="GO:0005506">
    <property type="term" value="F:iron ion binding"/>
    <property type="evidence" value="ECO:0007669"/>
    <property type="project" value="InterPro"/>
</dbReference>
<comment type="caution">
    <text evidence="8">The sequence shown here is derived from an EMBL/GenBank/DDBJ whole genome shotgun (WGS) entry which is preliminary data.</text>
</comment>
<accession>A0A2B7WZM7</accession>
<organism evidence="8 9">
    <name type="scientific">Helicocarpus griseus UAMH5409</name>
    <dbReference type="NCBI Taxonomy" id="1447875"/>
    <lineage>
        <taxon>Eukaryota</taxon>
        <taxon>Fungi</taxon>
        <taxon>Dikarya</taxon>
        <taxon>Ascomycota</taxon>
        <taxon>Pezizomycotina</taxon>
        <taxon>Eurotiomycetes</taxon>
        <taxon>Eurotiomycetidae</taxon>
        <taxon>Onygenales</taxon>
        <taxon>Ajellomycetaceae</taxon>
        <taxon>Helicocarpus</taxon>
    </lineage>
</organism>
<keyword evidence="5 7" id="KW-0408">Iron</keyword>
<evidence type="ECO:0000313" key="9">
    <source>
        <dbReference type="Proteomes" id="UP000223968"/>
    </source>
</evidence>
<dbReference type="EMBL" id="PDNB01000165">
    <property type="protein sequence ID" value="PGH01942.1"/>
    <property type="molecule type" value="Genomic_DNA"/>
</dbReference>
<dbReference type="Pfam" id="PF00067">
    <property type="entry name" value="p450"/>
    <property type="match status" value="1"/>
</dbReference>
<proteinExistence type="inferred from homology"/>
<dbReference type="PANTHER" id="PTHR24305:SF187">
    <property type="entry name" value="P450, PUTATIVE (EUROFUNG)-RELATED"/>
    <property type="match status" value="1"/>
</dbReference>
<evidence type="ECO:0000256" key="2">
    <source>
        <dbReference type="ARBA" id="ARBA00010617"/>
    </source>
</evidence>
<dbReference type="PRINTS" id="PR00385">
    <property type="entry name" value="P450"/>
</dbReference>
<protein>
    <recommendedName>
        <fullName evidence="10">Cytochrome P450</fullName>
    </recommendedName>
</protein>
<evidence type="ECO:0000256" key="6">
    <source>
        <dbReference type="ARBA" id="ARBA00023033"/>
    </source>
</evidence>
<dbReference type="InterPro" id="IPR036396">
    <property type="entry name" value="Cyt_P450_sf"/>
</dbReference>
<dbReference type="InterPro" id="IPR050121">
    <property type="entry name" value="Cytochrome_P450_monoxygenase"/>
</dbReference>
<comment type="similarity">
    <text evidence="2">Belongs to the cytochrome P450 family.</text>
</comment>
<evidence type="ECO:0000256" key="3">
    <source>
        <dbReference type="ARBA" id="ARBA00022723"/>
    </source>
</evidence>
<dbReference type="InterPro" id="IPR001128">
    <property type="entry name" value="Cyt_P450"/>
</dbReference>
<keyword evidence="3 7" id="KW-0479">Metal-binding</keyword>
<keyword evidence="4" id="KW-0560">Oxidoreductase</keyword>
<evidence type="ECO:0000313" key="8">
    <source>
        <dbReference type="EMBL" id="PGH01942.1"/>
    </source>
</evidence>
<name>A0A2B7WZM7_9EURO</name>
<evidence type="ECO:0008006" key="10">
    <source>
        <dbReference type="Google" id="ProtNLM"/>
    </source>
</evidence>
<dbReference type="STRING" id="1447875.A0A2B7WZM7"/>
<dbReference type="PRINTS" id="PR00463">
    <property type="entry name" value="EP450I"/>
</dbReference>
<dbReference type="SUPFAM" id="SSF48264">
    <property type="entry name" value="Cytochrome P450"/>
    <property type="match status" value="1"/>
</dbReference>
<reference evidence="8 9" key="1">
    <citation type="submission" date="2017-10" db="EMBL/GenBank/DDBJ databases">
        <title>Comparative genomics in systemic dimorphic fungi from Ajellomycetaceae.</title>
        <authorList>
            <person name="Munoz J.F."/>
            <person name="Mcewen J.G."/>
            <person name="Clay O.K."/>
            <person name="Cuomo C.A."/>
        </authorList>
    </citation>
    <scope>NUCLEOTIDE SEQUENCE [LARGE SCALE GENOMIC DNA]</scope>
    <source>
        <strain evidence="8 9">UAMH5409</strain>
    </source>
</reference>
<dbReference type="OrthoDB" id="6692864at2759"/>
<dbReference type="GO" id="GO:0016705">
    <property type="term" value="F:oxidoreductase activity, acting on paired donors, with incorporation or reduction of molecular oxygen"/>
    <property type="evidence" value="ECO:0007669"/>
    <property type="project" value="InterPro"/>
</dbReference>
<dbReference type="AlphaFoldDB" id="A0A2B7WZM7"/>
<evidence type="ECO:0000256" key="5">
    <source>
        <dbReference type="ARBA" id="ARBA00023004"/>
    </source>
</evidence>
<dbReference type="InterPro" id="IPR002401">
    <property type="entry name" value="Cyt_P450_E_grp-I"/>
</dbReference>
<keyword evidence="9" id="KW-1185">Reference proteome</keyword>
<keyword evidence="6" id="KW-0503">Monooxygenase</keyword>